<evidence type="ECO:0000313" key="3">
    <source>
        <dbReference type="EMBL" id="MCP8940384.1"/>
    </source>
</evidence>
<evidence type="ECO:0000313" key="4">
    <source>
        <dbReference type="Proteomes" id="UP001205890"/>
    </source>
</evidence>
<proteinExistence type="predicted"/>
<accession>A0ABT1LG12</accession>
<evidence type="ECO:0000256" key="1">
    <source>
        <dbReference type="SAM" id="MobiDB-lite"/>
    </source>
</evidence>
<keyword evidence="2" id="KW-0732">Signal</keyword>
<gene>
    <name evidence="3" type="ORF">NK718_17795</name>
</gene>
<name>A0ABT1LG12_9HYPH</name>
<dbReference type="PROSITE" id="PS51257">
    <property type="entry name" value="PROKAR_LIPOPROTEIN"/>
    <property type="match status" value="1"/>
</dbReference>
<feature type="chain" id="PRO_5046820702" evidence="2">
    <location>
        <begin position="19"/>
        <end position="72"/>
    </location>
</feature>
<comment type="caution">
    <text evidence="3">The sequence shown here is derived from an EMBL/GenBank/DDBJ whole genome shotgun (WGS) entry which is preliminary data.</text>
</comment>
<feature type="region of interest" description="Disordered" evidence="1">
    <location>
        <begin position="21"/>
        <end position="72"/>
    </location>
</feature>
<protein>
    <submittedName>
        <fullName evidence="3">Uncharacterized protein</fullName>
    </submittedName>
</protein>
<reference evidence="3 4" key="1">
    <citation type="submission" date="2022-07" db="EMBL/GenBank/DDBJ databases">
        <authorList>
            <person name="Li W.-J."/>
            <person name="Deng Q.-Q."/>
        </authorList>
    </citation>
    <scope>NUCLEOTIDE SEQUENCE [LARGE SCALE GENOMIC DNA]</scope>
    <source>
        <strain evidence="3 4">SYSU M60028</strain>
    </source>
</reference>
<dbReference type="EMBL" id="JANCLU010000020">
    <property type="protein sequence ID" value="MCP8940384.1"/>
    <property type="molecule type" value="Genomic_DNA"/>
</dbReference>
<dbReference type="RefSeq" id="WP_254745040.1">
    <property type="nucleotide sequence ID" value="NZ_JANCLU010000020.1"/>
</dbReference>
<feature type="signal peptide" evidence="2">
    <location>
        <begin position="1"/>
        <end position="18"/>
    </location>
</feature>
<feature type="compositionally biased region" description="Basic and acidic residues" evidence="1">
    <location>
        <begin position="46"/>
        <end position="62"/>
    </location>
</feature>
<keyword evidence="4" id="KW-1185">Reference proteome</keyword>
<dbReference type="Proteomes" id="UP001205890">
    <property type="component" value="Unassembled WGS sequence"/>
</dbReference>
<evidence type="ECO:0000256" key="2">
    <source>
        <dbReference type="SAM" id="SignalP"/>
    </source>
</evidence>
<sequence length="72" mass="7398">MTKPLLTVFAALALTACAPTPPDFLLAPARPTPGAPLPTSAVTAGARHDTPAEPKGWDEMNRRVAPPQGTAP</sequence>
<organism evidence="3 4">
    <name type="scientific">Alsobacter ponti</name>
    <dbReference type="NCBI Taxonomy" id="2962936"/>
    <lineage>
        <taxon>Bacteria</taxon>
        <taxon>Pseudomonadati</taxon>
        <taxon>Pseudomonadota</taxon>
        <taxon>Alphaproteobacteria</taxon>
        <taxon>Hyphomicrobiales</taxon>
        <taxon>Alsobacteraceae</taxon>
        <taxon>Alsobacter</taxon>
    </lineage>
</organism>